<evidence type="ECO:0000256" key="3">
    <source>
        <dbReference type="ARBA" id="ARBA00022737"/>
    </source>
</evidence>
<dbReference type="AlphaFoldDB" id="A0A1W2CGI3"/>
<dbReference type="SUPFAM" id="SSF51161">
    <property type="entry name" value="Trimeric LpxA-like enzymes"/>
    <property type="match status" value="1"/>
</dbReference>
<comment type="similarity">
    <text evidence="1">Belongs to the transferase hexapeptide repeat family.</text>
</comment>
<protein>
    <submittedName>
        <fullName evidence="5">Transferase hexapeptide (Six repeat-containing protein)</fullName>
    </submittedName>
</protein>
<keyword evidence="4" id="KW-0012">Acyltransferase</keyword>
<dbReference type="InterPro" id="IPR051159">
    <property type="entry name" value="Hexapeptide_acetyltransf"/>
</dbReference>
<organism evidence="5 6">
    <name type="scientific">Fulvimarina manganoxydans</name>
    <dbReference type="NCBI Taxonomy" id="937218"/>
    <lineage>
        <taxon>Bacteria</taxon>
        <taxon>Pseudomonadati</taxon>
        <taxon>Pseudomonadota</taxon>
        <taxon>Alphaproteobacteria</taxon>
        <taxon>Hyphomicrobiales</taxon>
        <taxon>Aurantimonadaceae</taxon>
        <taxon>Fulvimarina</taxon>
    </lineage>
</organism>
<sequence>MTLAPQWLKDRLAAFVDRRIAAALERRDAERPRPGPAEIAGRIAADPDALRALRQGLMQTPGVWGERDRLHVGENVHLVDAVLNTSSGTITIGDHSFFGHGVSLITGTHFIEKDGIERQTYPTEGRDIVIGHSVWIASNAVVLGPCRIGDRAVIAAGAIVRSDVEAGAIVAGVPARKVGSV</sequence>
<dbReference type="GO" id="GO:0005829">
    <property type="term" value="C:cytosol"/>
    <property type="evidence" value="ECO:0007669"/>
    <property type="project" value="TreeGrafter"/>
</dbReference>
<dbReference type="InterPro" id="IPR018357">
    <property type="entry name" value="Hexapep_transf_CS"/>
</dbReference>
<reference evidence="5 6" key="1">
    <citation type="submission" date="2017-04" db="EMBL/GenBank/DDBJ databases">
        <authorList>
            <person name="Afonso C.L."/>
            <person name="Miller P.J."/>
            <person name="Scott M.A."/>
            <person name="Spackman E."/>
            <person name="Goraichik I."/>
            <person name="Dimitrov K.M."/>
            <person name="Suarez D.L."/>
            <person name="Swayne D.E."/>
        </authorList>
    </citation>
    <scope>NUCLEOTIDE SEQUENCE [LARGE SCALE GENOMIC DNA]</scope>
    <source>
        <strain evidence="5 6">CGMCC 1.10972</strain>
    </source>
</reference>
<evidence type="ECO:0000256" key="1">
    <source>
        <dbReference type="ARBA" id="ARBA00007274"/>
    </source>
</evidence>
<dbReference type="CDD" id="cd04647">
    <property type="entry name" value="LbH_MAT_like"/>
    <property type="match status" value="1"/>
</dbReference>
<evidence type="ECO:0000256" key="2">
    <source>
        <dbReference type="ARBA" id="ARBA00022679"/>
    </source>
</evidence>
<dbReference type="InterPro" id="IPR001451">
    <property type="entry name" value="Hexapep"/>
</dbReference>
<dbReference type="PANTHER" id="PTHR23416:SF23">
    <property type="entry name" value="ACETYLTRANSFERASE C18B11.09C-RELATED"/>
    <property type="match status" value="1"/>
</dbReference>
<accession>A0A1W2CGI3</accession>
<keyword evidence="3" id="KW-0677">Repeat</keyword>
<evidence type="ECO:0000256" key="4">
    <source>
        <dbReference type="ARBA" id="ARBA00023315"/>
    </source>
</evidence>
<evidence type="ECO:0000313" key="6">
    <source>
        <dbReference type="Proteomes" id="UP000192656"/>
    </source>
</evidence>
<dbReference type="OrthoDB" id="9815592at2"/>
<dbReference type="Gene3D" id="2.160.10.10">
    <property type="entry name" value="Hexapeptide repeat proteins"/>
    <property type="match status" value="1"/>
</dbReference>
<dbReference type="Proteomes" id="UP000192656">
    <property type="component" value="Unassembled WGS sequence"/>
</dbReference>
<keyword evidence="6" id="KW-1185">Reference proteome</keyword>
<name>A0A1W2CGI3_9HYPH</name>
<dbReference type="GO" id="GO:0008374">
    <property type="term" value="F:O-acyltransferase activity"/>
    <property type="evidence" value="ECO:0007669"/>
    <property type="project" value="TreeGrafter"/>
</dbReference>
<evidence type="ECO:0000313" key="5">
    <source>
        <dbReference type="EMBL" id="SMC84367.1"/>
    </source>
</evidence>
<dbReference type="RefSeq" id="WP_084410324.1">
    <property type="nucleotide sequence ID" value="NZ_FWXR01000010.1"/>
</dbReference>
<dbReference type="PROSITE" id="PS00101">
    <property type="entry name" value="HEXAPEP_TRANSFERASES"/>
    <property type="match status" value="1"/>
</dbReference>
<dbReference type="Pfam" id="PF00132">
    <property type="entry name" value="Hexapep"/>
    <property type="match status" value="1"/>
</dbReference>
<proteinExistence type="inferred from homology"/>
<dbReference type="STRING" id="937218.SAMN06297251_11032"/>
<dbReference type="EMBL" id="FWXR01000010">
    <property type="protein sequence ID" value="SMC84367.1"/>
    <property type="molecule type" value="Genomic_DNA"/>
</dbReference>
<keyword evidence="2 5" id="KW-0808">Transferase</keyword>
<gene>
    <name evidence="5" type="ORF">SAMN06297251_11032</name>
</gene>
<dbReference type="PANTHER" id="PTHR23416">
    <property type="entry name" value="SIALIC ACID SYNTHASE-RELATED"/>
    <property type="match status" value="1"/>
</dbReference>
<dbReference type="InterPro" id="IPR011004">
    <property type="entry name" value="Trimer_LpxA-like_sf"/>
</dbReference>